<proteinExistence type="predicted"/>
<feature type="compositionally biased region" description="Basic residues" evidence="3">
    <location>
        <begin position="231"/>
        <end position="240"/>
    </location>
</feature>
<feature type="domain" description="KANL2-like probable zinc-finger" evidence="4">
    <location>
        <begin position="492"/>
        <end position="556"/>
    </location>
</feature>
<dbReference type="InterPro" id="IPR025927">
    <property type="entry name" value="Znf_KANL2-like"/>
</dbReference>
<name>A0A6L2PY46_COPFO</name>
<dbReference type="Proteomes" id="UP000502823">
    <property type="component" value="Unassembled WGS sequence"/>
</dbReference>
<accession>A0A6L2PY46</accession>
<dbReference type="GO" id="GO:0005634">
    <property type="term" value="C:nucleus"/>
    <property type="evidence" value="ECO:0007669"/>
    <property type="project" value="UniProtKB-SubCell"/>
</dbReference>
<evidence type="ECO:0000256" key="2">
    <source>
        <dbReference type="ARBA" id="ARBA00023242"/>
    </source>
</evidence>
<dbReference type="OrthoDB" id="10038011at2759"/>
<protein>
    <recommendedName>
        <fullName evidence="4">KANL2-like probable zinc-finger domain-containing protein</fullName>
    </recommendedName>
</protein>
<gene>
    <name evidence="5" type="ORF">Cfor_10132</name>
</gene>
<dbReference type="Pfam" id="PF13891">
    <property type="entry name" value="zf-C3HC3H_KANSL2"/>
    <property type="match status" value="1"/>
</dbReference>
<evidence type="ECO:0000256" key="1">
    <source>
        <dbReference type="ARBA" id="ARBA00004123"/>
    </source>
</evidence>
<comment type="subcellular location">
    <subcellularLocation>
        <location evidence="1">Nucleus</location>
    </subcellularLocation>
</comment>
<evidence type="ECO:0000259" key="4">
    <source>
        <dbReference type="Pfam" id="PF13891"/>
    </source>
</evidence>
<feature type="region of interest" description="Disordered" evidence="3">
    <location>
        <begin position="43"/>
        <end position="64"/>
    </location>
</feature>
<feature type="region of interest" description="Disordered" evidence="3">
    <location>
        <begin position="231"/>
        <end position="257"/>
    </location>
</feature>
<dbReference type="InParanoid" id="A0A6L2PY46"/>
<sequence length="747" mass="82674">MYNLGLGGNARCVHFLELLVVTGYCNGHVQVAAGMATKKECNSKKGKLVPSKDGLPSPTSTADGRLKFSDRLKALLKSGAPGTGAGTGTTVALVKDESVDQPDDPYTFSEPEPQVIRLYQNPNPNHTYSRHCVTLTSKQRQPSGCPKSGLKVVSPPPSSGSDVNAGKLYPTLSASLGQLFPSDSVGLDSCATPQIQPKNIVMSRGEKVSDDESSKTMNRLQAKIARNKVIGKHKKVRKSSRSPDTSPHNTPLVTNTTTSVVKNGSSARNVWPLQRERSLLEEQLLGLKPEVLLKKESATPTSLASRHAITYRPQMMNHHSSHAVMATIPSKRRRAKVISRQNEVPRHEALQRIQTVQQALREYRQDLYPLGVEVSESEESDSEEIPVYQRHWFSALMESGLACERESRLGQMRAELRRKVIQIWRGMPLPPLGPRGRNQHSSVLLEALLDSARRHPSQAALFVQSSQHGKSCHSHMRNNRSKLTMLAKRMCSYRKGEADACSSLALPCTQHCIRHIMYNVDQLLFEHCTAKFSDNTQCCVPVFDVCHELPLCLEHARKRGLLQDNYDRMCAETKPKKVRKKAKPSAMTRPSKRGKKKRKLQRPPEPPPSGSLDAQAEQQDPCEMSVASTSPAEIVEHYVKQEAVDSLVTGEDLPPEPVKEEHQSMAQQQQQQVAVEVEEEVLAMAEELPLDTADLANQASRLLEEHDLTNVLNQIPADAFNDLFTDGECVYEKSLADLGCDLDAGDC</sequence>
<evidence type="ECO:0000313" key="6">
    <source>
        <dbReference type="Proteomes" id="UP000502823"/>
    </source>
</evidence>
<feature type="region of interest" description="Disordered" evidence="3">
    <location>
        <begin position="573"/>
        <end position="628"/>
    </location>
</feature>
<dbReference type="PANTHER" id="PTHR16198">
    <property type="match status" value="1"/>
</dbReference>
<feature type="compositionally biased region" description="Basic residues" evidence="3">
    <location>
        <begin position="590"/>
        <end position="601"/>
    </location>
</feature>
<feature type="compositionally biased region" description="Polar residues" evidence="3">
    <location>
        <begin position="242"/>
        <end position="257"/>
    </location>
</feature>
<evidence type="ECO:0000256" key="3">
    <source>
        <dbReference type="SAM" id="MobiDB-lite"/>
    </source>
</evidence>
<keyword evidence="2" id="KW-0539">Nucleus</keyword>
<comment type="caution">
    <text evidence="5">The sequence shown here is derived from an EMBL/GenBank/DDBJ whole genome shotgun (WGS) entry which is preliminary data.</text>
</comment>
<keyword evidence="6" id="KW-1185">Reference proteome</keyword>
<dbReference type="EMBL" id="BLKM01000549">
    <property type="protein sequence ID" value="GFG35405.1"/>
    <property type="molecule type" value="Genomic_DNA"/>
</dbReference>
<organism evidence="5 6">
    <name type="scientific">Coptotermes formosanus</name>
    <name type="common">Formosan subterranean termite</name>
    <dbReference type="NCBI Taxonomy" id="36987"/>
    <lineage>
        <taxon>Eukaryota</taxon>
        <taxon>Metazoa</taxon>
        <taxon>Ecdysozoa</taxon>
        <taxon>Arthropoda</taxon>
        <taxon>Hexapoda</taxon>
        <taxon>Insecta</taxon>
        <taxon>Pterygota</taxon>
        <taxon>Neoptera</taxon>
        <taxon>Polyneoptera</taxon>
        <taxon>Dictyoptera</taxon>
        <taxon>Blattodea</taxon>
        <taxon>Blattoidea</taxon>
        <taxon>Termitoidae</taxon>
        <taxon>Rhinotermitidae</taxon>
        <taxon>Coptotermes</taxon>
    </lineage>
</organism>
<dbReference type="AlphaFoldDB" id="A0A6L2PY46"/>
<reference evidence="6" key="1">
    <citation type="submission" date="2020-01" db="EMBL/GenBank/DDBJ databases">
        <title>Draft genome sequence of the Termite Coptotermes fromosanus.</title>
        <authorList>
            <person name="Itakura S."/>
            <person name="Yosikawa Y."/>
            <person name="Umezawa K."/>
        </authorList>
    </citation>
    <scope>NUCLEOTIDE SEQUENCE [LARGE SCALE GENOMIC DNA]</scope>
</reference>
<dbReference type="PANTHER" id="PTHR16198:SF2">
    <property type="entry name" value="INO80 COMPLEX SUBUNIT D"/>
    <property type="match status" value="1"/>
</dbReference>
<feature type="region of interest" description="Disordered" evidence="3">
    <location>
        <begin position="138"/>
        <end position="162"/>
    </location>
</feature>
<evidence type="ECO:0000313" key="5">
    <source>
        <dbReference type="EMBL" id="GFG35405.1"/>
    </source>
</evidence>